<keyword evidence="1" id="KW-0805">Transcription regulation</keyword>
<evidence type="ECO:0000259" key="4">
    <source>
        <dbReference type="PROSITE" id="PS01124"/>
    </source>
</evidence>
<reference evidence="5 6" key="1">
    <citation type="submission" date="2020-07" db="EMBL/GenBank/DDBJ databases">
        <title>Spirosoma foliorum sp. nov., isolated from the leaves on the Nejang mountain Korea, Republic of.</title>
        <authorList>
            <person name="Ho H."/>
            <person name="Lee Y.-J."/>
            <person name="Nurcahyanto D.-A."/>
            <person name="Kim S.-G."/>
        </authorList>
    </citation>
    <scope>NUCLEOTIDE SEQUENCE [LARGE SCALE GENOMIC DNA]</scope>
    <source>
        <strain evidence="5 6">PL0136</strain>
    </source>
</reference>
<dbReference type="SUPFAM" id="SSF46689">
    <property type="entry name" value="Homeodomain-like"/>
    <property type="match status" value="1"/>
</dbReference>
<name>A0A7G5GMU0_9BACT</name>
<dbReference type="PROSITE" id="PS01124">
    <property type="entry name" value="HTH_ARAC_FAMILY_2"/>
    <property type="match status" value="1"/>
</dbReference>
<keyword evidence="6" id="KW-1185">Reference proteome</keyword>
<dbReference type="EMBL" id="CP059732">
    <property type="protein sequence ID" value="QMW00182.1"/>
    <property type="molecule type" value="Genomic_DNA"/>
</dbReference>
<organism evidence="5 6">
    <name type="scientific">Spirosoma foliorum</name>
    <dbReference type="NCBI Taxonomy" id="2710596"/>
    <lineage>
        <taxon>Bacteria</taxon>
        <taxon>Pseudomonadati</taxon>
        <taxon>Bacteroidota</taxon>
        <taxon>Cytophagia</taxon>
        <taxon>Cytophagales</taxon>
        <taxon>Cytophagaceae</taxon>
        <taxon>Spirosoma</taxon>
    </lineage>
</organism>
<evidence type="ECO:0000256" key="3">
    <source>
        <dbReference type="ARBA" id="ARBA00023163"/>
    </source>
</evidence>
<sequence>MRYDVFIPCDRLKPYVKQFVISEGNDAQTYRVLPGTSLVMGFQYQGRIATVLGTTTRPLAKAGITGIQNGVRIFKNEPATGSVLVVFTETGAASFLNNPIHELVGESVGLDNFLNCALLTTLADRLAEARTDQSRIHLIEQFLLSRLQTPKSDALVSAAIQQIYLTKGTIRMTALADKLCISQSPLEKRFRRLVGTSPKKFASIVRMQQAISTLSTTDSLTDISIESGYFDQAHFINSFKIFTGLTPTEFLQNMPKT</sequence>
<dbReference type="SMART" id="SM00342">
    <property type="entry name" value="HTH_ARAC"/>
    <property type="match status" value="1"/>
</dbReference>
<dbReference type="RefSeq" id="WP_182457256.1">
    <property type="nucleotide sequence ID" value="NZ_CP059732.1"/>
</dbReference>
<evidence type="ECO:0000256" key="1">
    <source>
        <dbReference type="ARBA" id="ARBA00023015"/>
    </source>
</evidence>
<gene>
    <name evidence="5" type="ORF">H3H32_19325</name>
</gene>
<evidence type="ECO:0000313" key="5">
    <source>
        <dbReference type="EMBL" id="QMW00182.1"/>
    </source>
</evidence>
<dbReference type="Pfam" id="PF12833">
    <property type="entry name" value="HTH_18"/>
    <property type="match status" value="1"/>
</dbReference>
<dbReference type="InterPro" id="IPR009057">
    <property type="entry name" value="Homeodomain-like_sf"/>
</dbReference>
<dbReference type="KEGG" id="sfol:H3H32_19325"/>
<dbReference type="InterPro" id="IPR018060">
    <property type="entry name" value="HTH_AraC"/>
</dbReference>
<feature type="domain" description="HTH araC/xylS-type" evidence="4">
    <location>
        <begin position="154"/>
        <end position="253"/>
    </location>
</feature>
<dbReference type="InterPro" id="IPR050204">
    <property type="entry name" value="AraC_XylS_family_regulators"/>
</dbReference>
<dbReference type="PANTHER" id="PTHR46796">
    <property type="entry name" value="HTH-TYPE TRANSCRIPTIONAL ACTIVATOR RHAS-RELATED"/>
    <property type="match status" value="1"/>
</dbReference>
<dbReference type="Pfam" id="PF20240">
    <property type="entry name" value="DUF6597"/>
    <property type="match status" value="1"/>
</dbReference>
<keyword evidence="2" id="KW-0238">DNA-binding</keyword>
<dbReference type="InterPro" id="IPR046532">
    <property type="entry name" value="DUF6597"/>
</dbReference>
<keyword evidence="3" id="KW-0804">Transcription</keyword>
<dbReference type="PANTHER" id="PTHR46796:SF13">
    <property type="entry name" value="HTH-TYPE TRANSCRIPTIONAL ACTIVATOR RHAS"/>
    <property type="match status" value="1"/>
</dbReference>
<proteinExistence type="predicted"/>
<dbReference type="AlphaFoldDB" id="A0A7G5GMU0"/>
<evidence type="ECO:0000256" key="2">
    <source>
        <dbReference type="ARBA" id="ARBA00023125"/>
    </source>
</evidence>
<accession>A0A7G5GMU0</accession>
<protein>
    <submittedName>
        <fullName evidence="5">AraC family transcriptional regulator</fullName>
    </submittedName>
</protein>
<dbReference type="Gene3D" id="1.10.10.60">
    <property type="entry name" value="Homeodomain-like"/>
    <property type="match status" value="1"/>
</dbReference>
<dbReference type="Proteomes" id="UP000515369">
    <property type="component" value="Chromosome"/>
</dbReference>
<dbReference type="GO" id="GO:0043565">
    <property type="term" value="F:sequence-specific DNA binding"/>
    <property type="evidence" value="ECO:0007669"/>
    <property type="project" value="InterPro"/>
</dbReference>
<dbReference type="GO" id="GO:0003700">
    <property type="term" value="F:DNA-binding transcription factor activity"/>
    <property type="evidence" value="ECO:0007669"/>
    <property type="project" value="InterPro"/>
</dbReference>
<evidence type="ECO:0000313" key="6">
    <source>
        <dbReference type="Proteomes" id="UP000515369"/>
    </source>
</evidence>